<dbReference type="Pfam" id="PF00106">
    <property type="entry name" value="adh_short"/>
    <property type="match status" value="1"/>
</dbReference>
<dbReference type="EMBL" id="MU003709">
    <property type="protein sequence ID" value="KAF2805522.1"/>
    <property type="molecule type" value="Genomic_DNA"/>
</dbReference>
<dbReference type="InterPro" id="IPR002347">
    <property type="entry name" value="SDR_fam"/>
</dbReference>
<dbReference type="GeneID" id="54466805"/>
<reference evidence="4" key="2">
    <citation type="submission" date="2020-04" db="EMBL/GenBank/DDBJ databases">
        <authorList>
            <consortium name="NCBI Genome Project"/>
        </authorList>
    </citation>
    <scope>NUCLEOTIDE SEQUENCE</scope>
    <source>
        <strain evidence="4">CBS 304.34</strain>
    </source>
</reference>
<dbReference type="PANTHER" id="PTHR43157">
    <property type="entry name" value="PHOSPHATIDYLINOSITOL-GLYCAN BIOSYNTHESIS CLASS F PROTEIN-RELATED"/>
    <property type="match status" value="1"/>
</dbReference>
<dbReference type="InterPro" id="IPR036291">
    <property type="entry name" value="NAD(P)-bd_dom_sf"/>
</dbReference>
<reference evidence="4" key="3">
    <citation type="submission" date="2025-04" db="UniProtKB">
        <authorList>
            <consortium name="RefSeq"/>
        </authorList>
    </citation>
    <scope>IDENTIFICATION</scope>
    <source>
        <strain evidence="4">CBS 304.34</strain>
    </source>
</reference>
<name>A0A6A6Y9M2_9PEZI</name>
<evidence type="ECO:0000313" key="4">
    <source>
        <dbReference type="RefSeq" id="XP_033572486.1"/>
    </source>
</evidence>
<sequence length="263" mass="28849">MATAFDISPEQRATQLHYFYANFSSLSRSGGLGLETARQLLDLGCKVILALRDEGEGEKGRKDLANGRDLPSGSIQVWKLDHSSYDSIVTFAERAKHLDHLDITILNAGVFKGSESFSSTGYEEGTMGDLYGTTKLLGQLFLTELSKYVSPSAVTLSCANPGFCRGSDLARETHGIVRFIYRIQSYLLSQTCAVGARTLVHAVTTLSEQAHGQYIEEAKIQLMAPIVHRPEGLHLAKQLYDETLDELSFAGARNIVAEITKSR</sequence>
<keyword evidence="3" id="KW-1185">Reference proteome</keyword>
<dbReference type="PANTHER" id="PTHR43157:SF31">
    <property type="entry name" value="PHOSPHATIDYLINOSITOL-GLYCAN BIOSYNTHESIS CLASS F PROTEIN"/>
    <property type="match status" value="1"/>
</dbReference>
<dbReference type="GO" id="GO:0016491">
    <property type="term" value="F:oxidoreductase activity"/>
    <property type="evidence" value="ECO:0007669"/>
    <property type="project" value="UniProtKB-KW"/>
</dbReference>
<dbReference type="OrthoDB" id="542013at2759"/>
<dbReference type="Proteomes" id="UP000504636">
    <property type="component" value="Unplaced"/>
</dbReference>
<evidence type="ECO:0000313" key="2">
    <source>
        <dbReference type="EMBL" id="KAF2805522.1"/>
    </source>
</evidence>
<proteinExistence type="predicted"/>
<keyword evidence="1" id="KW-0560">Oxidoreductase</keyword>
<organism evidence="2">
    <name type="scientific">Mytilinidion resinicola</name>
    <dbReference type="NCBI Taxonomy" id="574789"/>
    <lineage>
        <taxon>Eukaryota</taxon>
        <taxon>Fungi</taxon>
        <taxon>Dikarya</taxon>
        <taxon>Ascomycota</taxon>
        <taxon>Pezizomycotina</taxon>
        <taxon>Dothideomycetes</taxon>
        <taxon>Pleosporomycetidae</taxon>
        <taxon>Mytilinidiales</taxon>
        <taxon>Mytilinidiaceae</taxon>
        <taxon>Mytilinidion</taxon>
    </lineage>
</organism>
<accession>A0A6A6Y9M2</accession>
<dbReference type="Gene3D" id="3.40.50.720">
    <property type="entry name" value="NAD(P)-binding Rossmann-like Domain"/>
    <property type="match status" value="2"/>
</dbReference>
<reference evidence="2 4" key="1">
    <citation type="journal article" date="2020" name="Stud. Mycol.">
        <title>101 Dothideomycetes genomes: a test case for predicting lifestyles and emergence of pathogens.</title>
        <authorList>
            <person name="Haridas S."/>
            <person name="Albert R."/>
            <person name="Binder M."/>
            <person name="Bloem J."/>
            <person name="Labutti K."/>
            <person name="Salamov A."/>
            <person name="Andreopoulos B."/>
            <person name="Baker S."/>
            <person name="Barry K."/>
            <person name="Bills G."/>
            <person name="Bluhm B."/>
            <person name="Cannon C."/>
            <person name="Castanera R."/>
            <person name="Culley D."/>
            <person name="Daum C."/>
            <person name="Ezra D."/>
            <person name="Gonzalez J."/>
            <person name="Henrissat B."/>
            <person name="Kuo A."/>
            <person name="Liang C."/>
            <person name="Lipzen A."/>
            <person name="Lutzoni F."/>
            <person name="Magnuson J."/>
            <person name="Mondo S."/>
            <person name="Nolan M."/>
            <person name="Ohm R."/>
            <person name="Pangilinan J."/>
            <person name="Park H.-J."/>
            <person name="Ramirez L."/>
            <person name="Alfaro M."/>
            <person name="Sun H."/>
            <person name="Tritt A."/>
            <person name="Yoshinaga Y."/>
            <person name="Zwiers L.-H."/>
            <person name="Turgeon B."/>
            <person name="Goodwin S."/>
            <person name="Spatafora J."/>
            <person name="Crous P."/>
            <person name="Grigoriev I."/>
        </authorList>
    </citation>
    <scope>NUCLEOTIDE SEQUENCE</scope>
    <source>
        <strain evidence="2 4">CBS 304.34</strain>
    </source>
</reference>
<gene>
    <name evidence="2 4" type="ORF">BDZ99DRAFT_524491</name>
</gene>
<dbReference type="AlphaFoldDB" id="A0A6A6Y9M2"/>
<evidence type="ECO:0008006" key="5">
    <source>
        <dbReference type="Google" id="ProtNLM"/>
    </source>
</evidence>
<dbReference type="SUPFAM" id="SSF51735">
    <property type="entry name" value="NAD(P)-binding Rossmann-fold domains"/>
    <property type="match status" value="1"/>
</dbReference>
<evidence type="ECO:0000313" key="3">
    <source>
        <dbReference type="Proteomes" id="UP000504636"/>
    </source>
</evidence>
<dbReference type="RefSeq" id="XP_033572486.1">
    <property type="nucleotide sequence ID" value="XM_033725912.1"/>
</dbReference>
<evidence type="ECO:0000256" key="1">
    <source>
        <dbReference type="ARBA" id="ARBA00023002"/>
    </source>
</evidence>
<protein>
    <recommendedName>
        <fullName evidence="5">NAD(P)-binding protein</fullName>
    </recommendedName>
</protein>